<name>A0AAN8X3C3_HALRR</name>
<dbReference type="Proteomes" id="UP001381693">
    <property type="component" value="Unassembled WGS sequence"/>
</dbReference>
<dbReference type="EMBL" id="JAXCGZ010013628">
    <property type="protein sequence ID" value="KAK7072179.1"/>
    <property type="molecule type" value="Genomic_DNA"/>
</dbReference>
<dbReference type="AlphaFoldDB" id="A0AAN8X3C3"/>
<reference evidence="1 2" key="1">
    <citation type="submission" date="2023-11" db="EMBL/GenBank/DDBJ databases">
        <title>Halocaridina rubra genome assembly.</title>
        <authorList>
            <person name="Smith C."/>
        </authorList>
    </citation>
    <scope>NUCLEOTIDE SEQUENCE [LARGE SCALE GENOMIC DNA]</scope>
    <source>
        <strain evidence="1">EP-1</strain>
        <tissue evidence="1">Whole</tissue>
    </source>
</reference>
<organism evidence="1 2">
    <name type="scientific">Halocaridina rubra</name>
    <name type="common">Hawaiian red shrimp</name>
    <dbReference type="NCBI Taxonomy" id="373956"/>
    <lineage>
        <taxon>Eukaryota</taxon>
        <taxon>Metazoa</taxon>
        <taxon>Ecdysozoa</taxon>
        <taxon>Arthropoda</taxon>
        <taxon>Crustacea</taxon>
        <taxon>Multicrustacea</taxon>
        <taxon>Malacostraca</taxon>
        <taxon>Eumalacostraca</taxon>
        <taxon>Eucarida</taxon>
        <taxon>Decapoda</taxon>
        <taxon>Pleocyemata</taxon>
        <taxon>Caridea</taxon>
        <taxon>Atyoidea</taxon>
        <taxon>Atyidae</taxon>
        <taxon>Halocaridina</taxon>
    </lineage>
</organism>
<proteinExistence type="predicted"/>
<gene>
    <name evidence="1" type="ORF">SK128_010275</name>
</gene>
<protein>
    <submittedName>
        <fullName evidence="1">Uncharacterized protein</fullName>
    </submittedName>
</protein>
<sequence>RRCRLSQYRGGTGRGLPQTSWGCCLSKARRVREMEENTNGNALCDVVGCCKSVILIQEYIYPRMGGLPQGEKSSSQLKWVGFIQMRR</sequence>
<keyword evidence="2" id="KW-1185">Reference proteome</keyword>
<accession>A0AAN8X3C3</accession>
<comment type="caution">
    <text evidence="1">The sequence shown here is derived from an EMBL/GenBank/DDBJ whole genome shotgun (WGS) entry which is preliminary data.</text>
</comment>
<feature type="non-terminal residue" evidence="1">
    <location>
        <position position="1"/>
    </location>
</feature>
<evidence type="ECO:0000313" key="1">
    <source>
        <dbReference type="EMBL" id="KAK7072179.1"/>
    </source>
</evidence>
<evidence type="ECO:0000313" key="2">
    <source>
        <dbReference type="Proteomes" id="UP001381693"/>
    </source>
</evidence>